<dbReference type="EMBL" id="AP024448">
    <property type="protein sequence ID" value="BCS27489.1"/>
    <property type="molecule type" value="Genomic_DNA"/>
</dbReference>
<evidence type="ECO:0000256" key="5">
    <source>
        <dbReference type="ARBA" id="ARBA00022448"/>
    </source>
</evidence>
<feature type="compositionally biased region" description="Polar residues" evidence="9">
    <location>
        <begin position="921"/>
        <end position="941"/>
    </location>
</feature>
<dbReference type="PANTHER" id="PTHR11200:SF257">
    <property type="entry name" value="PHOSPHOINOSITIDE 5-PHOSPHATASE"/>
    <property type="match status" value="1"/>
</dbReference>
<feature type="compositionally biased region" description="Polar residues" evidence="9">
    <location>
        <begin position="1060"/>
        <end position="1083"/>
    </location>
</feature>
<dbReference type="PANTHER" id="PTHR11200">
    <property type="entry name" value="INOSITOL 5-PHOSPHATASE"/>
    <property type="match status" value="1"/>
</dbReference>
<dbReference type="InterPro" id="IPR046985">
    <property type="entry name" value="IP5"/>
</dbReference>
<dbReference type="PROSITE" id="PS50275">
    <property type="entry name" value="SAC"/>
    <property type="match status" value="1"/>
</dbReference>
<dbReference type="Gene3D" id="3.60.10.10">
    <property type="entry name" value="Endonuclease/exonuclease/phosphatase"/>
    <property type="match status" value="1"/>
</dbReference>
<dbReference type="SMART" id="SM00128">
    <property type="entry name" value="IPPc"/>
    <property type="match status" value="1"/>
</dbReference>
<evidence type="ECO:0000256" key="1">
    <source>
        <dbReference type="ARBA" id="ARBA00004496"/>
    </source>
</evidence>
<dbReference type="Pfam" id="PF02383">
    <property type="entry name" value="Syja_N"/>
    <property type="match status" value="1"/>
</dbReference>
<protein>
    <recommendedName>
        <fullName evidence="4">phosphoinositide 5-phosphatase</fullName>
        <ecNumber evidence="4">3.1.3.36</ecNumber>
    </recommendedName>
</protein>
<dbReference type="KEGG" id="apuu:APUU_60537S"/>
<evidence type="ECO:0000256" key="9">
    <source>
        <dbReference type="SAM" id="MobiDB-lite"/>
    </source>
</evidence>
<dbReference type="GO" id="GO:0043813">
    <property type="term" value="F:phosphatidylinositol-3,5-bisphosphate 5-phosphatase activity"/>
    <property type="evidence" value="ECO:0007669"/>
    <property type="project" value="TreeGrafter"/>
</dbReference>
<gene>
    <name evidence="11" type="primary">INP52</name>
    <name evidence="11" type="ORF">APUU_60537S</name>
</gene>
<evidence type="ECO:0000313" key="11">
    <source>
        <dbReference type="EMBL" id="BCS27489.1"/>
    </source>
</evidence>
<evidence type="ECO:0000256" key="2">
    <source>
        <dbReference type="ARBA" id="ARBA00008943"/>
    </source>
</evidence>
<feature type="region of interest" description="Disordered" evidence="9">
    <location>
        <begin position="1037"/>
        <end position="1114"/>
    </location>
</feature>
<comment type="subcellular location">
    <subcellularLocation>
        <location evidence="1">Cytoplasm</location>
    </subcellularLocation>
</comment>
<feature type="domain" description="SAC" evidence="10">
    <location>
        <begin position="149"/>
        <end position="517"/>
    </location>
</feature>
<dbReference type="EC" id="3.1.3.36" evidence="4"/>
<name>A0A7R8APV2_9EURO</name>
<evidence type="ECO:0000256" key="4">
    <source>
        <dbReference type="ARBA" id="ARBA00013044"/>
    </source>
</evidence>
<dbReference type="SUPFAM" id="SSF56219">
    <property type="entry name" value="DNase I-like"/>
    <property type="match status" value="1"/>
</dbReference>
<dbReference type="InterPro" id="IPR000300">
    <property type="entry name" value="IPPc"/>
</dbReference>
<dbReference type="GO" id="GO:0016020">
    <property type="term" value="C:membrane"/>
    <property type="evidence" value="ECO:0007669"/>
    <property type="project" value="TreeGrafter"/>
</dbReference>
<reference evidence="11" key="1">
    <citation type="submission" date="2021-01" db="EMBL/GenBank/DDBJ databases">
        <authorList>
            <consortium name="Aspergillus puulaauensis MK2 genome sequencing consortium"/>
            <person name="Kazuki M."/>
            <person name="Futagami T."/>
        </authorList>
    </citation>
    <scope>NUCLEOTIDE SEQUENCE</scope>
    <source>
        <strain evidence="11">MK2</strain>
    </source>
</reference>
<comment type="similarity">
    <text evidence="3">In the central section; belongs to the inositol 1,4,5-trisphosphate 5-phosphatase family.</text>
</comment>
<dbReference type="AlphaFoldDB" id="A0A7R8APV2"/>
<evidence type="ECO:0000256" key="8">
    <source>
        <dbReference type="ARBA" id="ARBA00022927"/>
    </source>
</evidence>
<dbReference type="Pfam" id="PF22669">
    <property type="entry name" value="Exo_endo_phos2"/>
    <property type="match status" value="1"/>
</dbReference>
<sequence length="1114" mass="123781">MPSIRVLSRDHPVRTLLVVTSEDALIFQHSLGESVGNVLPDNGDTQRCLVEFANLSSIDFTGYRTLGSGYGILGLVTIGQDVFVCVITRSSKAATVRPGETVLRIEDVDFYCLNRSEYESGLYHDKDSSIAAEDSNPNAGMTEDPFLGLKKLLNDGSFYYSLDFNLTDRLQDRSDKSTAFDIDSLDKDVLWNAYMIQPLLVFRSHLSPHEKQLLDSSQILTCVIRGFCGTLAIPATVNVLSSVQKTNLPSMLTLISRLSSLRAGTRFNARGIDDDGNVANFVETETILWVPPRIAYSYVQVRGSVPIFWEQATGFLPGQQKIEVTRSVEASQHAFNKHIESLELEYGAVHVVNLLSELKPGEVELSTRFREHIRKNLVDSKVDFNKPPDHALLRTTEFDFHAEARGPLGYGAGGEIKHELLHSLNGFGYFLSEKGRPSEVNRSGPGNTSVVLQQDGIFRTNCLDCLDRTNIVQTIISSLALELFLLQGNGVLSSEVQLRHSTIWADNGDALSKIYAGTGALKSSYTRHGKMSLAGALADARKTATRLYINNFSDKARQRTIDLLLGRLPEQMPVHLYDPINDLISSELDRRAAEFTSRKSANIWTGTFNINGRAQGPDTDLSPWLFPQANDQDTDPTIFAVGFQEIVVLSPQQIMSTDPTTRKSWEFAVGDCLNTRATARRTPKYVLLRSGQLVGAALIIYVREDILKDIKNVEGNVKKTGLSGIAGNKGGCAIRFEYSNTRLCFVTAHLAAGFANYDERNNDYTTICRGLRFQRNRSIEEHDAIIWLGDFNYRIGLPNQAVRDLVQQANYQRLYDNDQLNLQMLAGRAFQFYNEGPVTFPPTYKYDVGRVTYDTSEKARIPAWCDRILWKGSDLRQLNYNVSNMLLSDHRPVWASFACTINVVDEARKESLRHALHAQRRSNPQVLETQPQPVHTSNGDTISLEPIATGLPPPSSDHRKWWLDNGTPVKSSIHPPSRDHALNTYRASNPFSPKGSPDWAPIAASQMQYMDARGIIPMKPPVPPRSLTAPVAYQNKPHNALGAKGNVHKKAPPVPPKPNSLGSDQNSTIHSRSQNGDATLSGPTTRQSRRSSLTSGLLDDNVSEEISWKPLVPQ</sequence>
<feature type="compositionally biased region" description="Low complexity" evidence="9">
    <location>
        <begin position="1084"/>
        <end position="1098"/>
    </location>
</feature>
<reference evidence="11" key="2">
    <citation type="submission" date="2021-02" db="EMBL/GenBank/DDBJ databases">
        <title>Aspergillus puulaauensis MK2 genome sequence.</title>
        <authorList>
            <person name="Futagami T."/>
            <person name="Mori K."/>
            <person name="Kadooka C."/>
            <person name="Tanaka T."/>
        </authorList>
    </citation>
    <scope>NUCLEOTIDE SEQUENCE</scope>
    <source>
        <strain evidence="11">MK2</strain>
    </source>
</reference>
<evidence type="ECO:0000259" key="10">
    <source>
        <dbReference type="PROSITE" id="PS50275"/>
    </source>
</evidence>
<comment type="similarity">
    <text evidence="2">Belongs to the synaptojanin family.</text>
</comment>
<dbReference type="GeneID" id="64977494"/>
<keyword evidence="8" id="KW-0653">Protein transport</keyword>
<dbReference type="GO" id="GO:0015031">
    <property type="term" value="P:protein transport"/>
    <property type="evidence" value="ECO:0007669"/>
    <property type="project" value="UniProtKB-KW"/>
</dbReference>
<keyword evidence="6" id="KW-0963">Cytoplasm</keyword>
<dbReference type="InterPro" id="IPR002013">
    <property type="entry name" value="SAC_dom"/>
</dbReference>
<dbReference type="FunFam" id="3.60.10.10:FF:000029">
    <property type="entry name" value="Inositol polyphosphate 5-phosphatase"/>
    <property type="match status" value="1"/>
</dbReference>
<feature type="region of interest" description="Disordered" evidence="9">
    <location>
        <begin position="972"/>
        <end position="995"/>
    </location>
</feature>
<dbReference type="OrthoDB" id="405996at2759"/>
<dbReference type="RefSeq" id="XP_041559683.1">
    <property type="nucleotide sequence ID" value="XM_041693788.1"/>
</dbReference>
<feature type="region of interest" description="Disordered" evidence="9">
    <location>
        <begin position="919"/>
        <end position="945"/>
    </location>
</feature>
<dbReference type="GO" id="GO:0004439">
    <property type="term" value="F:phosphatidylinositol-4,5-bisphosphate 5-phosphatase activity"/>
    <property type="evidence" value="ECO:0007669"/>
    <property type="project" value="UniProtKB-EC"/>
</dbReference>
<evidence type="ECO:0000256" key="7">
    <source>
        <dbReference type="ARBA" id="ARBA00022801"/>
    </source>
</evidence>
<accession>A0A7R8APV2</accession>
<proteinExistence type="inferred from homology"/>
<organism evidence="11 12">
    <name type="scientific">Aspergillus puulaauensis</name>
    <dbReference type="NCBI Taxonomy" id="1220207"/>
    <lineage>
        <taxon>Eukaryota</taxon>
        <taxon>Fungi</taxon>
        <taxon>Dikarya</taxon>
        <taxon>Ascomycota</taxon>
        <taxon>Pezizomycotina</taxon>
        <taxon>Eurotiomycetes</taxon>
        <taxon>Eurotiomycetidae</taxon>
        <taxon>Eurotiales</taxon>
        <taxon>Aspergillaceae</taxon>
        <taxon>Aspergillus</taxon>
    </lineage>
</organism>
<keyword evidence="7" id="KW-0378">Hydrolase</keyword>
<evidence type="ECO:0000313" key="12">
    <source>
        <dbReference type="Proteomes" id="UP000654913"/>
    </source>
</evidence>
<dbReference type="Proteomes" id="UP000654913">
    <property type="component" value="Chromosome 6"/>
</dbReference>
<keyword evidence="12" id="KW-1185">Reference proteome</keyword>
<keyword evidence="5" id="KW-0813">Transport</keyword>
<evidence type="ECO:0000256" key="3">
    <source>
        <dbReference type="ARBA" id="ARBA00009678"/>
    </source>
</evidence>
<dbReference type="InterPro" id="IPR036691">
    <property type="entry name" value="Endo/exonu/phosph_ase_sf"/>
</dbReference>
<dbReference type="GO" id="GO:0005737">
    <property type="term" value="C:cytoplasm"/>
    <property type="evidence" value="ECO:0007669"/>
    <property type="project" value="UniProtKB-SubCell"/>
</dbReference>
<dbReference type="GO" id="GO:0046856">
    <property type="term" value="P:phosphatidylinositol dephosphorylation"/>
    <property type="evidence" value="ECO:0007669"/>
    <property type="project" value="InterPro"/>
</dbReference>
<evidence type="ECO:0000256" key="6">
    <source>
        <dbReference type="ARBA" id="ARBA00022490"/>
    </source>
</evidence>